<dbReference type="FunFam" id="2.40.10.10:FF:000036">
    <property type="entry name" value="Trypsin beta"/>
    <property type="match status" value="1"/>
</dbReference>
<dbReference type="OrthoDB" id="10059102at2759"/>
<dbReference type="PRINTS" id="PR00722">
    <property type="entry name" value="CHYMOTRYPSIN"/>
</dbReference>
<keyword evidence="1 5" id="KW-0645">Protease</keyword>
<dbReference type="AlphaFoldDB" id="A0A7R9BV50"/>
<dbReference type="Proteomes" id="UP000678499">
    <property type="component" value="Unassembled WGS sequence"/>
</dbReference>
<evidence type="ECO:0000256" key="2">
    <source>
        <dbReference type="ARBA" id="ARBA00022801"/>
    </source>
</evidence>
<dbReference type="SUPFAM" id="SSF50494">
    <property type="entry name" value="Trypsin-like serine proteases"/>
    <property type="match status" value="1"/>
</dbReference>
<feature type="chain" id="PRO_5036210383" description="Peptidase S1 domain-containing protein" evidence="6">
    <location>
        <begin position="17"/>
        <end position="283"/>
    </location>
</feature>
<dbReference type="EMBL" id="CAJPEX010002417">
    <property type="protein sequence ID" value="CAG0920968.1"/>
    <property type="molecule type" value="Genomic_DNA"/>
</dbReference>
<gene>
    <name evidence="8" type="ORF">NMOB1V02_LOCUS8473</name>
</gene>
<keyword evidence="6" id="KW-0732">Signal</keyword>
<dbReference type="PANTHER" id="PTHR24258">
    <property type="entry name" value="SERINE PROTEASE-RELATED"/>
    <property type="match status" value="1"/>
</dbReference>
<dbReference type="InterPro" id="IPR009003">
    <property type="entry name" value="Peptidase_S1_PA"/>
</dbReference>
<proteinExistence type="predicted"/>
<evidence type="ECO:0000256" key="6">
    <source>
        <dbReference type="SAM" id="SignalP"/>
    </source>
</evidence>
<dbReference type="CDD" id="cd00190">
    <property type="entry name" value="Tryp_SPc"/>
    <property type="match status" value="1"/>
</dbReference>
<keyword evidence="3 5" id="KW-0720">Serine protease</keyword>
<dbReference type="FunFam" id="2.40.10.10:FF:000068">
    <property type="entry name" value="transmembrane protease serine 2"/>
    <property type="match status" value="1"/>
</dbReference>
<evidence type="ECO:0000259" key="7">
    <source>
        <dbReference type="PROSITE" id="PS50240"/>
    </source>
</evidence>
<reference evidence="8" key="1">
    <citation type="submission" date="2020-11" db="EMBL/GenBank/DDBJ databases">
        <authorList>
            <person name="Tran Van P."/>
        </authorList>
    </citation>
    <scope>NUCLEOTIDE SEQUENCE</scope>
</reference>
<keyword evidence="2 5" id="KW-0378">Hydrolase</keyword>
<evidence type="ECO:0000313" key="8">
    <source>
        <dbReference type="EMBL" id="CAD7280816.1"/>
    </source>
</evidence>
<accession>A0A7R9BV50</accession>
<dbReference type="PROSITE" id="PS00134">
    <property type="entry name" value="TRYPSIN_HIS"/>
    <property type="match status" value="1"/>
</dbReference>
<dbReference type="Gene3D" id="2.40.10.10">
    <property type="entry name" value="Trypsin-like serine proteases"/>
    <property type="match status" value="1"/>
</dbReference>
<evidence type="ECO:0000256" key="5">
    <source>
        <dbReference type="RuleBase" id="RU363034"/>
    </source>
</evidence>
<dbReference type="PANTHER" id="PTHR24258:SF140">
    <property type="entry name" value="BCDNA.GH08420-RELATED"/>
    <property type="match status" value="1"/>
</dbReference>
<dbReference type="InterPro" id="IPR043504">
    <property type="entry name" value="Peptidase_S1_PA_chymotrypsin"/>
</dbReference>
<dbReference type="InterPro" id="IPR033116">
    <property type="entry name" value="TRYPSIN_SER"/>
</dbReference>
<dbReference type="GO" id="GO:0004252">
    <property type="term" value="F:serine-type endopeptidase activity"/>
    <property type="evidence" value="ECO:0007669"/>
    <property type="project" value="InterPro"/>
</dbReference>
<dbReference type="PROSITE" id="PS50240">
    <property type="entry name" value="TRYPSIN_DOM"/>
    <property type="match status" value="1"/>
</dbReference>
<dbReference type="InterPro" id="IPR018114">
    <property type="entry name" value="TRYPSIN_HIS"/>
</dbReference>
<protein>
    <recommendedName>
        <fullName evidence="7">Peptidase S1 domain-containing protein</fullName>
    </recommendedName>
</protein>
<keyword evidence="9" id="KW-1185">Reference proteome</keyword>
<dbReference type="InterPro" id="IPR001254">
    <property type="entry name" value="Trypsin_dom"/>
</dbReference>
<feature type="domain" description="Peptidase S1" evidence="7">
    <location>
        <begin position="36"/>
        <end position="280"/>
    </location>
</feature>
<dbReference type="Pfam" id="PF00089">
    <property type="entry name" value="Trypsin"/>
    <property type="match status" value="1"/>
</dbReference>
<evidence type="ECO:0000256" key="4">
    <source>
        <dbReference type="ARBA" id="ARBA00023157"/>
    </source>
</evidence>
<name>A0A7R9BV50_9CRUS</name>
<dbReference type="InterPro" id="IPR001314">
    <property type="entry name" value="Peptidase_S1A"/>
</dbReference>
<dbReference type="EMBL" id="OA884454">
    <property type="protein sequence ID" value="CAD7280816.1"/>
    <property type="molecule type" value="Genomic_DNA"/>
</dbReference>
<evidence type="ECO:0000256" key="1">
    <source>
        <dbReference type="ARBA" id="ARBA00022670"/>
    </source>
</evidence>
<dbReference type="PROSITE" id="PS00135">
    <property type="entry name" value="TRYPSIN_SER"/>
    <property type="match status" value="1"/>
</dbReference>
<dbReference type="GO" id="GO:0006508">
    <property type="term" value="P:proteolysis"/>
    <property type="evidence" value="ECO:0007669"/>
    <property type="project" value="UniProtKB-KW"/>
</dbReference>
<organism evidence="8">
    <name type="scientific">Notodromas monacha</name>
    <dbReference type="NCBI Taxonomy" id="399045"/>
    <lineage>
        <taxon>Eukaryota</taxon>
        <taxon>Metazoa</taxon>
        <taxon>Ecdysozoa</taxon>
        <taxon>Arthropoda</taxon>
        <taxon>Crustacea</taxon>
        <taxon>Oligostraca</taxon>
        <taxon>Ostracoda</taxon>
        <taxon>Podocopa</taxon>
        <taxon>Podocopida</taxon>
        <taxon>Cypridocopina</taxon>
        <taxon>Cypridoidea</taxon>
        <taxon>Cyprididae</taxon>
        <taxon>Notodromas</taxon>
    </lineage>
</organism>
<dbReference type="SMART" id="SM00020">
    <property type="entry name" value="Tryp_SPc"/>
    <property type="match status" value="1"/>
</dbReference>
<feature type="signal peptide" evidence="6">
    <location>
        <begin position="1"/>
        <end position="16"/>
    </location>
</feature>
<evidence type="ECO:0000256" key="3">
    <source>
        <dbReference type="ARBA" id="ARBA00022825"/>
    </source>
</evidence>
<sequence length="283" mass="30120">MKTAFVLCLAVAAVSARSAGRLPDIVRNRLLGGPRVVGGELAEPGQFPYQASLQYFGQHFCGGDIVAPNVVLTAAHCLEGFSASEITVNVGLNNLFNPGSNLQQRSVARMEYNNEFPGSGLTYDIGYIILESDLDLNDAVQPIPLPSADLTPSLEPGKCTLSGWGATNSGGSVYPDDLFYAELQGLSDDDCQQLMDNLANPPFGVSFEPEAHFCAYTPEGGINACYGDSGGPLVCESNEDGERYLFGVVSWGPSTCGEQGFPAIYTDVLTYLPWILENAGLRA</sequence>
<keyword evidence="4" id="KW-1015">Disulfide bond</keyword>
<evidence type="ECO:0000313" key="9">
    <source>
        <dbReference type="Proteomes" id="UP000678499"/>
    </source>
</evidence>